<reference evidence="1" key="1">
    <citation type="submission" date="2014-11" db="EMBL/GenBank/DDBJ databases">
        <authorList>
            <person name="Amaro Gonzalez C."/>
        </authorList>
    </citation>
    <scope>NUCLEOTIDE SEQUENCE</scope>
</reference>
<evidence type="ECO:0000313" key="1">
    <source>
        <dbReference type="EMBL" id="JAH23160.1"/>
    </source>
</evidence>
<protein>
    <submittedName>
        <fullName evidence="1">Uncharacterized protein</fullName>
    </submittedName>
</protein>
<dbReference type="AlphaFoldDB" id="A0A0E9R3U2"/>
<accession>A0A0E9R3U2</accession>
<sequence length="40" mass="4341">MTLRYQQTAKGTPADLHTHTVKNVQCKNGTAASSSCCFLQ</sequence>
<name>A0A0E9R3U2_ANGAN</name>
<reference evidence="1" key="2">
    <citation type="journal article" date="2015" name="Fish Shellfish Immunol.">
        <title>Early steps in the European eel (Anguilla anguilla)-Vibrio vulnificus interaction in the gills: Role of the RtxA13 toxin.</title>
        <authorList>
            <person name="Callol A."/>
            <person name="Pajuelo D."/>
            <person name="Ebbesson L."/>
            <person name="Teles M."/>
            <person name="MacKenzie S."/>
            <person name="Amaro C."/>
        </authorList>
    </citation>
    <scope>NUCLEOTIDE SEQUENCE</scope>
</reference>
<dbReference type="EMBL" id="GBXM01085417">
    <property type="protein sequence ID" value="JAH23160.1"/>
    <property type="molecule type" value="Transcribed_RNA"/>
</dbReference>
<proteinExistence type="predicted"/>
<organism evidence="1">
    <name type="scientific">Anguilla anguilla</name>
    <name type="common">European freshwater eel</name>
    <name type="synonym">Muraena anguilla</name>
    <dbReference type="NCBI Taxonomy" id="7936"/>
    <lineage>
        <taxon>Eukaryota</taxon>
        <taxon>Metazoa</taxon>
        <taxon>Chordata</taxon>
        <taxon>Craniata</taxon>
        <taxon>Vertebrata</taxon>
        <taxon>Euteleostomi</taxon>
        <taxon>Actinopterygii</taxon>
        <taxon>Neopterygii</taxon>
        <taxon>Teleostei</taxon>
        <taxon>Anguilliformes</taxon>
        <taxon>Anguillidae</taxon>
        <taxon>Anguilla</taxon>
    </lineage>
</organism>